<comment type="similarity">
    <text evidence="1">Belongs to the C/M/P thioester hydrolase family.</text>
</comment>
<evidence type="ECO:0000313" key="5">
    <source>
        <dbReference type="EMBL" id="MCQ4632885.1"/>
    </source>
</evidence>
<dbReference type="SUPFAM" id="SSF54637">
    <property type="entry name" value="Thioesterase/thiol ester dehydrase-isomerase"/>
    <property type="match status" value="2"/>
</dbReference>
<dbReference type="Pfam" id="PF13622">
    <property type="entry name" value="4HBT_3"/>
    <property type="match status" value="1"/>
</dbReference>
<dbReference type="InterPro" id="IPR003703">
    <property type="entry name" value="Acyl_CoA_thio"/>
</dbReference>
<dbReference type="InterPro" id="IPR049449">
    <property type="entry name" value="TesB_ACOT8-like_N"/>
</dbReference>
<dbReference type="NCBIfam" id="TIGR00189">
    <property type="entry name" value="tesB"/>
    <property type="match status" value="1"/>
</dbReference>
<evidence type="ECO:0000259" key="4">
    <source>
        <dbReference type="Pfam" id="PF13622"/>
    </source>
</evidence>
<proteinExistence type="inferred from homology"/>
<organism evidence="5 6">
    <name type="scientific">Shinella lacus</name>
    <dbReference type="NCBI Taxonomy" id="2654216"/>
    <lineage>
        <taxon>Bacteria</taxon>
        <taxon>Pseudomonadati</taxon>
        <taxon>Pseudomonadota</taxon>
        <taxon>Alphaproteobacteria</taxon>
        <taxon>Hyphomicrobiales</taxon>
        <taxon>Rhizobiaceae</taxon>
        <taxon>Shinella</taxon>
    </lineage>
</organism>
<feature type="domain" description="Acyl-CoA thioesterase 2 C-terminal" evidence="3">
    <location>
        <begin position="163"/>
        <end position="288"/>
    </location>
</feature>
<dbReference type="Proteomes" id="UP000996601">
    <property type="component" value="Unassembled WGS sequence"/>
</dbReference>
<dbReference type="Gene3D" id="2.40.160.210">
    <property type="entry name" value="Acyl-CoA thioesterase, double hotdog domain"/>
    <property type="match status" value="1"/>
</dbReference>
<dbReference type="PANTHER" id="PTHR11066">
    <property type="entry name" value="ACYL-COA THIOESTERASE"/>
    <property type="match status" value="1"/>
</dbReference>
<dbReference type="InterPro" id="IPR042171">
    <property type="entry name" value="Acyl-CoA_hotdog"/>
</dbReference>
<sequence>MSRQPAKNPAMDLLLETLDLERLETRLFRGKSPQVGWQRVFGGQVIGQALVAATRTVEKEGRFVHSLHAYFVRPGDPSVPIIYDVENIRDGGSFATRRVVAIQHDKPIYFMTASFQDDEDGFEHQAQMPDVPQPENLLGEADLKERFMTEAPDHIRAYWQRPRPIELRPVSLDHYFSRDKLEPRQNIWVRTTGPVPAERHLQAAVLAYLSDMTLLDTSLFAHGTSVLDRTLQVASLDHAMWFHRPPVLDDWLLYSQDSPSAFGGRGMTRGAIFTRTGTLIASVAQEGLIRKKATD</sequence>
<feature type="domain" description="Acyl-CoA thioesterase-like N-terminal HotDog" evidence="4">
    <location>
        <begin position="36"/>
        <end position="116"/>
    </location>
</feature>
<evidence type="ECO:0000256" key="2">
    <source>
        <dbReference type="ARBA" id="ARBA00022801"/>
    </source>
</evidence>
<dbReference type="RefSeq" id="WP_256119511.1">
    <property type="nucleotide sequence ID" value="NZ_WHSB02000009.1"/>
</dbReference>
<dbReference type="Pfam" id="PF02551">
    <property type="entry name" value="Acyl_CoA_thio"/>
    <property type="match status" value="1"/>
</dbReference>
<name>A0ABT1RCJ1_9HYPH</name>
<reference evidence="5" key="1">
    <citation type="submission" date="2021-07" db="EMBL/GenBank/DDBJ databases">
        <title>Shinella sp. nov., a novel member of the genus Shinella from water.</title>
        <authorList>
            <person name="Deng Y."/>
        </authorList>
    </citation>
    <scope>NUCLEOTIDE SEQUENCE</scope>
    <source>
        <strain evidence="5">CPCC 100929</strain>
    </source>
</reference>
<dbReference type="InterPro" id="IPR029069">
    <property type="entry name" value="HotDog_dom_sf"/>
</dbReference>
<protein>
    <submittedName>
        <fullName evidence="5">Acyl-CoA thioesterase II</fullName>
    </submittedName>
</protein>
<evidence type="ECO:0000256" key="1">
    <source>
        <dbReference type="ARBA" id="ARBA00006538"/>
    </source>
</evidence>
<evidence type="ECO:0000259" key="3">
    <source>
        <dbReference type="Pfam" id="PF02551"/>
    </source>
</evidence>
<gene>
    <name evidence="5" type="primary">tesB</name>
    <name evidence="5" type="ORF">GB927_022785</name>
</gene>
<dbReference type="CDD" id="cd03445">
    <property type="entry name" value="Thioesterase_II_repeat2"/>
    <property type="match status" value="1"/>
</dbReference>
<comment type="caution">
    <text evidence="5">The sequence shown here is derived from an EMBL/GenBank/DDBJ whole genome shotgun (WGS) entry which is preliminary data.</text>
</comment>
<dbReference type="EMBL" id="WHSB02000009">
    <property type="protein sequence ID" value="MCQ4632885.1"/>
    <property type="molecule type" value="Genomic_DNA"/>
</dbReference>
<keyword evidence="6" id="KW-1185">Reference proteome</keyword>
<dbReference type="CDD" id="cd03444">
    <property type="entry name" value="Thioesterase_II_repeat1"/>
    <property type="match status" value="1"/>
</dbReference>
<keyword evidence="2" id="KW-0378">Hydrolase</keyword>
<accession>A0ABT1RCJ1</accession>
<evidence type="ECO:0000313" key="6">
    <source>
        <dbReference type="Proteomes" id="UP000996601"/>
    </source>
</evidence>
<dbReference type="PANTHER" id="PTHR11066:SF34">
    <property type="entry name" value="ACYL-COENZYME A THIOESTERASE 8"/>
    <property type="match status" value="1"/>
</dbReference>
<dbReference type="InterPro" id="IPR025652">
    <property type="entry name" value="TesB_C"/>
</dbReference>